<accession>A0A4C1WHB7</accession>
<organism evidence="1 2">
    <name type="scientific">Eumeta variegata</name>
    <name type="common">Bagworm moth</name>
    <name type="synonym">Eumeta japonica</name>
    <dbReference type="NCBI Taxonomy" id="151549"/>
    <lineage>
        <taxon>Eukaryota</taxon>
        <taxon>Metazoa</taxon>
        <taxon>Ecdysozoa</taxon>
        <taxon>Arthropoda</taxon>
        <taxon>Hexapoda</taxon>
        <taxon>Insecta</taxon>
        <taxon>Pterygota</taxon>
        <taxon>Neoptera</taxon>
        <taxon>Endopterygota</taxon>
        <taxon>Lepidoptera</taxon>
        <taxon>Glossata</taxon>
        <taxon>Ditrysia</taxon>
        <taxon>Tineoidea</taxon>
        <taxon>Psychidae</taxon>
        <taxon>Oiketicinae</taxon>
        <taxon>Eumeta</taxon>
    </lineage>
</organism>
<sequence>MSSNLKKGLRDELKRGCKLFAPRLKGFFGWVENLGNRIADRKGQVIDQWRRLNVTASHAPLTANQPRRETITSR</sequence>
<proteinExistence type="predicted"/>
<evidence type="ECO:0000313" key="2">
    <source>
        <dbReference type="Proteomes" id="UP000299102"/>
    </source>
</evidence>
<reference evidence="1 2" key="1">
    <citation type="journal article" date="2019" name="Commun. Biol.">
        <title>The bagworm genome reveals a unique fibroin gene that provides high tensile strength.</title>
        <authorList>
            <person name="Kono N."/>
            <person name="Nakamura H."/>
            <person name="Ohtoshi R."/>
            <person name="Tomita M."/>
            <person name="Numata K."/>
            <person name="Arakawa K."/>
        </authorList>
    </citation>
    <scope>NUCLEOTIDE SEQUENCE [LARGE SCALE GENOMIC DNA]</scope>
</reference>
<protein>
    <submittedName>
        <fullName evidence="1">Uncharacterized protein</fullName>
    </submittedName>
</protein>
<name>A0A4C1WHB7_EUMVA</name>
<comment type="caution">
    <text evidence="1">The sequence shown here is derived from an EMBL/GenBank/DDBJ whole genome shotgun (WGS) entry which is preliminary data.</text>
</comment>
<keyword evidence="2" id="KW-1185">Reference proteome</keyword>
<dbReference type="EMBL" id="BGZK01000566">
    <property type="protein sequence ID" value="GBP50463.1"/>
    <property type="molecule type" value="Genomic_DNA"/>
</dbReference>
<dbReference type="Proteomes" id="UP000299102">
    <property type="component" value="Unassembled WGS sequence"/>
</dbReference>
<dbReference type="AlphaFoldDB" id="A0A4C1WHB7"/>
<evidence type="ECO:0000313" key="1">
    <source>
        <dbReference type="EMBL" id="GBP50463.1"/>
    </source>
</evidence>
<gene>
    <name evidence="1" type="ORF">EVAR_96699_1</name>
</gene>